<dbReference type="Gene3D" id="1.20.120.330">
    <property type="entry name" value="Nucleotidyltransferases domain 2"/>
    <property type="match status" value="1"/>
</dbReference>
<proteinExistence type="predicted"/>
<accession>A0ABP7W4F6</accession>
<dbReference type="InterPro" id="IPR043519">
    <property type="entry name" value="NT_sf"/>
</dbReference>
<dbReference type="Gene3D" id="3.30.460.10">
    <property type="entry name" value="Beta Polymerase, domain 2"/>
    <property type="match status" value="1"/>
</dbReference>
<evidence type="ECO:0000313" key="2">
    <source>
        <dbReference type="Proteomes" id="UP001501734"/>
    </source>
</evidence>
<dbReference type="SUPFAM" id="SSF81631">
    <property type="entry name" value="PAP/OAS1 substrate-binding domain"/>
    <property type="match status" value="1"/>
</dbReference>
<reference evidence="2" key="1">
    <citation type="journal article" date="2019" name="Int. J. Syst. Evol. Microbiol.">
        <title>The Global Catalogue of Microorganisms (GCM) 10K type strain sequencing project: providing services to taxonomists for standard genome sequencing and annotation.</title>
        <authorList>
            <consortium name="The Broad Institute Genomics Platform"/>
            <consortium name="The Broad Institute Genome Sequencing Center for Infectious Disease"/>
            <person name="Wu L."/>
            <person name="Ma J."/>
        </authorList>
    </citation>
    <scope>NUCLEOTIDE SEQUENCE [LARGE SCALE GENOMIC DNA]</scope>
    <source>
        <strain evidence="2">JCM 17250</strain>
    </source>
</reference>
<sequence length="189" mass="22361">MLVPVEDQVEYIGEDTLTKILLDKDQSLPEIPVATDQDYWVKKPTDQQYLDCCNEFWWITTYIAKGLWREEMLYALDHLNRYCRPMLYQMLAWQVGFETDFSVSVGKSEKYLANYLEKDTWERVLNTFPRASYADVWKALFAMIELFRDTAAFIAERLDFDYPVGWDQRVSAYLNQVKGLPKNATEFTK</sequence>
<keyword evidence="2" id="KW-1185">Reference proteome</keyword>
<organism evidence="1 2">
    <name type="scientific">Amphibacillus indicireducens</name>
    <dbReference type="NCBI Taxonomy" id="1076330"/>
    <lineage>
        <taxon>Bacteria</taxon>
        <taxon>Bacillati</taxon>
        <taxon>Bacillota</taxon>
        <taxon>Bacilli</taxon>
        <taxon>Bacillales</taxon>
        <taxon>Bacillaceae</taxon>
        <taxon>Amphibacillus</taxon>
    </lineage>
</organism>
<protein>
    <recommendedName>
        <fullName evidence="3">Aminoglycoside 6-adenylyltransferase</fullName>
    </recommendedName>
</protein>
<dbReference type="EMBL" id="BAABDL010000155">
    <property type="protein sequence ID" value="GAA4080865.1"/>
    <property type="molecule type" value="Genomic_DNA"/>
</dbReference>
<evidence type="ECO:0000313" key="1">
    <source>
        <dbReference type="EMBL" id="GAA4080865.1"/>
    </source>
</evidence>
<dbReference type="Proteomes" id="UP001501734">
    <property type="component" value="Unassembled WGS sequence"/>
</dbReference>
<name>A0ABP7W4F6_9BACI</name>
<dbReference type="Pfam" id="PF04439">
    <property type="entry name" value="Adenyl_transf"/>
    <property type="match status" value="1"/>
</dbReference>
<evidence type="ECO:0008006" key="3">
    <source>
        <dbReference type="Google" id="ProtNLM"/>
    </source>
</evidence>
<gene>
    <name evidence="1" type="ORF">GCM10022410_25800</name>
</gene>
<comment type="caution">
    <text evidence="1">The sequence shown here is derived from an EMBL/GenBank/DDBJ whole genome shotgun (WGS) entry which is preliminary data.</text>
</comment>
<dbReference type="InterPro" id="IPR007530">
    <property type="entry name" value="Aminoglycoside_adenylylTfrase"/>
</dbReference>